<evidence type="ECO:0000313" key="4">
    <source>
        <dbReference type="EMBL" id="CAE1244356.1"/>
    </source>
</evidence>
<feature type="compositionally biased region" description="Polar residues" evidence="3">
    <location>
        <begin position="291"/>
        <end position="300"/>
    </location>
</feature>
<keyword evidence="5" id="KW-1185">Reference proteome</keyword>
<feature type="region of interest" description="Disordered" evidence="3">
    <location>
        <begin position="197"/>
        <end position="312"/>
    </location>
</feature>
<dbReference type="GO" id="GO:0003729">
    <property type="term" value="F:mRNA binding"/>
    <property type="evidence" value="ECO:0007669"/>
    <property type="project" value="InterPro"/>
</dbReference>
<dbReference type="PANTHER" id="PTHR16291:SF0">
    <property type="entry name" value="NUCLEAR CAP-BINDING PROTEIN SUBUNIT 3"/>
    <property type="match status" value="1"/>
</dbReference>
<dbReference type="EMBL" id="CAHIKZ030000904">
    <property type="protein sequence ID" value="CAE1244356.1"/>
    <property type="molecule type" value="Genomic_DNA"/>
</dbReference>
<name>A0A812BWG0_ACAPH</name>
<feature type="compositionally biased region" description="Acidic residues" evidence="3">
    <location>
        <begin position="496"/>
        <end position="512"/>
    </location>
</feature>
<gene>
    <name evidence="4" type="ORF">SPHA_24274</name>
</gene>
<evidence type="ECO:0000256" key="1">
    <source>
        <dbReference type="ARBA" id="ARBA00006069"/>
    </source>
</evidence>
<sequence>MADSGKHSLPNLKICIENDEETDNEDISFSDKDDYSFIDEPYSHRVEFSIRLNNNEGPQKFETKKYGNKDGDFLTGIDITQKEEAEKREERARRFGLEDTSQQVDVAALYSSLGIREEDVPKDERGIRLEAVHIRGVKNMSTKDVFEYFQEFAPSSVEWIEDNSCNVVWADSISAARALTKLSISQESLVSAGLGQSLPDVSQKNLGKETQTKEDMDENSNTSIVSSAASRGDGNSFSLEVEGEATSSEPVEMNEQPADPKSDGELSSSEDEADTEQSGEKKDKSGGVGVTASTKSTAVIDSNPKDIQWPPGKWRLGKSCCHATHLFMRYATKADRKLPGAEKRSQYYMKYGNPNYGGMRGLISNSRKRKIRSVKNKDEPSSRGQNADGHRRKNSSGLDCSDASDLSGSDSCGEIEPASRVSPPPAKQRMMRMYADDIEEELKAKRSGKPSVAHRMGIGHYGGQVKDARELLSRSDGSHRHLTNADHYHQYHNVHDDDDDDDVEEEEEEEDGNYSSTYSTKSDLRAKLERKRMQLSSSSSASLSSASGHYPRLKIEVLD</sequence>
<dbReference type="Proteomes" id="UP000597762">
    <property type="component" value="Unassembled WGS sequence"/>
</dbReference>
<comment type="caution">
    <text evidence="4">The sequence shown here is derived from an EMBL/GenBank/DDBJ whole genome shotgun (WGS) entry which is preliminary data.</text>
</comment>
<feature type="compositionally biased region" description="Basic and acidic residues" evidence="3">
    <location>
        <begin position="466"/>
        <end position="495"/>
    </location>
</feature>
<feature type="compositionally biased region" description="Low complexity" evidence="3">
    <location>
        <begin position="535"/>
        <end position="547"/>
    </location>
</feature>
<feature type="compositionally biased region" description="Acidic residues" evidence="3">
    <location>
        <begin position="268"/>
        <end position="277"/>
    </location>
</feature>
<dbReference type="GO" id="GO:0005634">
    <property type="term" value="C:nucleus"/>
    <property type="evidence" value="ECO:0007669"/>
    <property type="project" value="TreeGrafter"/>
</dbReference>
<comment type="similarity">
    <text evidence="1">Belongs to the NCBP3 family.</text>
</comment>
<organism evidence="4 5">
    <name type="scientific">Acanthosepion pharaonis</name>
    <name type="common">Pharaoh cuttlefish</name>
    <name type="synonym">Sepia pharaonis</name>
    <dbReference type="NCBI Taxonomy" id="158019"/>
    <lineage>
        <taxon>Eukaryota</taxon>
        <taxon>Metazoa</taxon>
        <taxon>Spiralia</taxon>
        <taxon>Lophotrochozoa</taxon>
        <taxon>Mollusca</taxon>
        <taxon>Cephalopoda</taxon>
        <taxon>Coleoidea</taxon>
        <taxon>Decapodiformes</taxon>
        <taxon>Sepiida</taxon>
        <taxon>Sepiina</taxon>
        <taxon>Sepiidae</taxon>
        <taxon>Acanthosepion</taxon>
    </lineage>
</organism>
<dbReference type="OrthoDB" id="422106at2759"/>
<dbReference type="InterPro" id="IPR019416">
    <property type="entry name" value="NCBP3"/>
</dbReference>
<dbReference type="GO" id="GO:0000340">
    <property type="term" value="F:RNA 7-methylguanosine cap binding"/>
    <property type="evidence" value="ECO:0007669"/>
    <property type="project" value="InterPro"/>
</dbReference>
<dbReference type="Pfam" id="PF10309">
    <property type="entry name" value="NCBP3"/>
    <property type="match status" value="1"/>
</dbReference>
<proteinExistence type="inferred from homology"/>
<evidence type="ECO:0000256" key="3">
    <source>
        <dbReference type="SAM" id="MobiDB-lite"/>
    </source>
</evidence>
<evidence type="ECO:0000256" key="2">
    <source>
        <dbReference type="ARBA" id="ARBA00019876"/>
    </source>
</evidence>
<dbReference type="AlphaFoldDB" id="A0A812BWG0"/>
<reference evidence="4" key="1">
    <citation type="submission" date="2021-01" db="EMBL/GenBank/DDBJ databases">
        <authorList>
            <person name="Li R."/>
            <person name="Bekaert M."/>
        </authorList>
    </citation>
    <scope>NUCLEOTIDE SEQUENCE</scope>
    <source>
        <strain evidence="4">Farmed</strain>
    </source>
</reference>
<dbReference type="PANTHER" id="PTHR16291">
    <property type="entry name" value="NUCLEAR CAP-BINDING PROTEIN SUBUNIT 3"/>
    <property type="match status" value="1"/>
</dbReference>
<protein>
    <recommendedName>
        <fullName evidence="2">Nuclear cap-binding protein subunit 3</fullName>
    </recommendedName>
</protein>
<feature type="region of interest" description="Disordered" evidence="3">
    <location>
        <begin position="354"/>
        <end position="559"/>
    </location>
</feature>
<accession>A0A812BWG0</accession>
<evidence type="ECO:0000313" key="5">
    <source>
        <dbReference type="Proteomes" id="UP000597762"/>
    </source>
</evidence>
<feature type="compositionally biased region" description="Polar residues" evidence="3">
    <location>
        <begin position="219"/>
        <end position="238"/>
    </location>
</feature>